<reference evidence="2" key="1">
    <citation type="submission" date="2021-10" db="EMBL/GenBank/DDBJ databases">
        <title>Melipona bicolor Genome sequencing and assembly.</title>
        <authorList>
            <person name="Araujo N.S."/>
            <person name="Arias M.C."/>
        </authorList>
    </citation>
    <scope>NUCLEOTIDE SEQUENCE</scope>
    <source>
        <strain evidence="2">USP_2M_L1-L4_2017</strain>
        <tissue evidence="2">Whole body</tissue>
    </source>
</reference>
<protein>
    <submittedName>
        <fullName evidence="2">Uncharacterized protein</fullName>
    </submittedName>
</protein>
<organism evidence="2 3">
    <name type="scientific">Melipona bicolor</name>
    <dbReference type="NCBI Taxonomy" id="60889"/>
    <lineage>
        <taxon>Eukaryota</taxon>
        <taxon>Metazoa</taxon>
        <taxon>Ecdysozoa</taxon>
        <taxon>Arthropoda</taxon>
        <taxon>Hexapoda</taxon>
        <taxon>Insecta</taxon>
        <taxon>Pterygota</taxon>
        <taxon>Neoptera</taxon>
        <taxon>Endopterygota</taxon>
        <taxon>Hymenoptera</taxon>
        <taxon>Apocrita</taxon>
        <taxon>Aculeata</taxon>
        <taxon>Apoidea</taxon>
        <taxon>Anthophila</taxon>
        <taxon>Apidae</taxon>
        <taxon>Melipona</taxon>
    </lineage>
</organism>
<dbReference type="AlphaFoldDB" id="A0AA40FHH3"/>
<feature type="compositionally biased region" description="Low complexity" evidence="1">
    <location>
        <begin position="129"/>
        <end position="139"/>
    </location>
</feature>
<evidence type="ECO:0000313" key="3">
    <source>
        <dbReference type="Proteomes" id="UP001177670"/>
    </source>
</evidence>
<name>A0AA40FHH3_9HYME</name>
<feature type="non-terminal residue" evidence="2">
    <location>
        <position position="1"/>
    </location>
</feature>
<accession>A0AA40FHH3</accession>
<keyword evidence="3" id="KW-1185">Reference proteome</keyword>
<evidence type="ECO:0000313" key="2">
    <source>
        <dbReference type="EMBL" id="KAK1118970.1"/>
    </source>
</evidence>
<dbReference type="Proteomes" id="UP001177670">
    <property type="component" value="Unassembled WGS sequence"/>
</dbReference>
<sequence>MYRRARIPATRLGIRVAANSSVVLGKSSLTGQLQRKSGVVRVERAAKLQLAESRVARLKRQQKPSSPGEYVKLSRRKFPCRWLTGEEERLAASGTVVPPDNKPFLAPRFQATRNPPFRESTVHHHSTVSRHLLSSQRRD</sequence>
<proteinExistence type="predicted"/>
<gene>
    <name evidence="2" type="ORF">K0M31_013740</name>
</gene>
<dbReference type="EMBL" id="JAHYIQ010000039">
    <property type="protein sequence ID" value="KAK1118970.1"/>
    <property type="molecule type" value="Genomic_DNA"/>
</dbReference>
<comment type="caution">
    <text evidence="2">The sequence shown here is derived from an EMBL/GenBank/DDBJ whole genome shotgun (WGS) entry which is preliminary data.</text>
</comment>
<evidence type="ECO:0000256" key="1">
    <source>
        <dbReference type="SAM" id="MobiDB-lite"/>
    </source>
</evidence>
<feature type="region of interest" description="Disordered" evidence="1">
    <location>
        <begin position="94"/>
        <end position="139"/>
    </location>
</feature>